<sequence>MSFLCTYLLSLFGSLAFDQTQGQALEDLNASRSRVVFDIVLVVVCAVAAIQAGLHLLLVSMHLAAYGAYGFYLTARFVSRSAWSSPTAPWRVVIQVSPASPLDTLASSAPSSFASVLSFSSSLDTLISTEFVGSINAKEPIIIDAPRLTPPHQSRRPTTDTSERTHESLHARHPDSITADVQTASTSVSQPGHYVRMTRKSEGGVEEVVVDYLTVWNEVNEPNRTSKVSWIALTYDSVAADEPATYEAARACLGLSPRACKRFGCTQESQSSAYI</sequence>
<dbReference type="EMBL" id="KZ857385">
    <property type="protein sequence ID" value="RDX54317.1"/>
    <property type="molecule type" value="Genomic_DNA"/>
</dbReference>
<name>A0A371DP45_9APHY</name>
<evidence type="ECO:0000256" key="2">
    <source>
        <dbReference type="SAM" id="Phobius"/>
    </source>
</evidence>
<organism evidence="4 5">
    <name type="scientific">Lentinus brumalis</name>
    <dbReference type="NCBI Taxonomy" id="2498619"/>
    <lineage>
        <taxon>Eukaryota</taxon>
        <taxon>Fungi</taxon>
        <taxon>Dikarya</taxon>
        <taxon>Basidiomycota</taxon>
        <taxon>Agaricomycotina</taxon>
        <taxon>Agaricomycetes</taxon>
        <taxon>Polyporales</taxon>
        <taxon>Polyporaceae</taxon>
        <taxon>Lentinus</taxon>
    </lineage>
</organism>
<dbReference type="Proteomes" id="UP000256964">
    <property type="component" value="Unassembled WGS sequence"/>
</dbReference>
<feature type="transmembrane region" description="Helical" evidence="2">
    <location>
        <begin position="40"/>
        <end position="73"/>
    </location>
</feature>
<feature type="compositionally biased region" description="Basic and acidic residues" evidence="1">
    <location>
        <begin position="157"/>
        <end position="173"/>
    </location>
</feature>
<keyword evidence="2" id="KW-0472">Membrane</keyword>
<keyword evidence="2" id="KW-0812">Transmembrane</keyword>
<protein>
    <submittedName>
        <fullName evidence="4">Uncharacterized protein</fullName>
    </submittedName>
</protein>
<feature type="region of interest" description="Disordered" evidence="1">
    <location>
        <begin position="147"/>
        <end position="173"/>
    </location>
</feature>
<accession>A0A371DP45</accession>
<reference evidence="4 5" key="1">
    <citation type="journal article" date="2018" name="Biotechnol. Biofuels">
        <title>Integrative visual omics of the white-rot fungus Polyporus brumalis exposes the biotechnological potential of its oxidative enzymes for delignifying raw plant biomass.</title>
        <authorList>
            <person name="Miyauchi S."/>
            <person name="Rancon A."/>
            <person name="Drula E."/>
            <person name="Hage H."/>
            <person name="Chaduli D."/>
            <person name="Favel A."/>
            <person name="Grisel S."/>
            <person name="Henrissat B."/>
            <person name="Herpoel-Gimbert I."/>
            <person name="Ruiz-Duenas F.J."/>
            <person name="Chevret D."/>
            <person name="Hainaut M."/>
            <person name="Lin J."/>
            <person name="Wang M."/>
            <person name="Pangilinan J."/>
            <person name="Lipzen A."/>
            <person name="Lesage-Meessen L."/>
            <person name="Navarro D."/>
            <person name="Riley R."/>
            <person name="Grigoriev I.V."/>
            <person name="Zhou S."/>
            <person name="Raouche S."/>
            <person name="Rosso M.N."/>
        </authorList>
    </citation>
    <scope>NUCLEOTIDE SEQUENCE [LARGE SCALE GENOMIC DNA]</scope>
    <source>
        <strain evidence="4 5">BRFM 1820</strain>
    </source>
</reference>
<proteinExistence type="predicted"/>
<gene>
    <name evidence="4" type="ORF">OH76DRAFT_1083107</name>
</gene>
<keyword evidence="3" id="KW-0732">Signal</keyword>
<feature type="signal peptide" evidence="3">
    <location>
        <begin position="1"/>
        <end position="22"/>
    </location>
</feature>
<evidence type="ECO:0000313" key="5">
    <source>
        <dbReference type="Proteomes" id="UP000256964"/>
    </source>
</evidence>
<evidence type="ECO:0000313" key="4">
    <source>
        <dbReference type="EMBL" id="RDX54317.1"/>
    </source>
</evidence>
<feature type="chain" id="PRO_5016961902" evidence="3">
    <location>
        <begin position="23"/>
        <end position="275"/>
    </location>
</feature>
<evidence type="ECO:0000256" key="3">
    <source>
        <dbReference type="SAM" id="SignalP"/>
    </source>
</evidence>
<dbReference type="AlphaFoldDB" id="A0A371DP45"/>
<evidence type="ECO:0000256" key="1">
    <source>
        <dbReference type="SAM" id="MobiDB-lite"/>
    </source>
</evidence>
<keyword evidence="2" id="KW-1133">Transmembrane helix</keyword>
<keyword evidence="5" id="KW-1185">Reference proteome</keyword>